<gene>
    <name evidence="2" type="ORF">Cni_G04312</name>
</gene>
<name>A0AAQ3Q3V2_9LILI</name>
<evidence type="ECO:0000313" key="2">
    <source>
        <dbReference type="EMBL" id="WOK95605.1"/>
    </source>
</evidence>
<keyword evidence="3" id="KW-1185">Reference proteome</keyword>
<reference evidence="2 3" key="1">
    <citation type="submission" date="2023-10" db="EMBL/GenBank/DDBJ databases">
        <title>Chromosome-scale genome assembly provides insights into flower coloration mechanisms of Canna indica.</title>
        <authorList>
            <person name="Li C."/>
        </authorList>
    </citation>
    <scope>NUCLEOTIDE SEQUENCE [LARGE SCALE GENOMIC DNA]</scope>
    <source>
        <tissue evidence="2">Flower</tissue>
    </source>
</reference>
<dbReference type="Proteomes" id="UP001327560">
    <property type="component" value="Chromosome 1"/>
</dbReference>
<sequence>MSHGFHQGIFSFSDELDHRPTSQAQHNHQVHHIPNQAVEAAAVYDSSSVVAAGGTNSMLLSDMFNFATAAGPSAAELLASQIYGGYSRLPPRLATGVSSGFHQHPVMGLNADSAAAMQLFLMNPSQSPPPPSQPAAPPAVLHPQGFQSFGEAPFGGGIAEGQGLSLSLSSSLQQLDMEGKSDELRFREGIGCCTSATTTTTTSSKIRLSRRHHTSATPPWTW</sequence>
<dbReference type="AlphaFoldDB" id="A0AAQ3Q3V2"/>
<proteinExistence type="predicted"/>
<accession>A0AAQ3Q3V2</accession>
<evidence type="ECO:0000313" key="3">
    <source>
        <dbReference type="Proteomes" id="UP001327560"/>
    </source>
</evidence>
<protein>
    <submittedName>
        <fullName evidence="2">Uncharacterized protein</fullName>
    </submittedName>
</protein>
<dbReference type="EMBL" id="CP136890">
    <property type="protein sequence ID" value="WOK95605.1"/>
    <property type="molecule type" value="Genomic_DNA"/>
</dbReference>
<evidence type="ECO:0000256" key="1">
    <source>
        <dbReference type="SAM" id="MobiDB-lite"/>
    </source>
</evidence>
<organism evidence="2 3">
    <name type="scientific">Canna indica</name>
    <name type="common">Indian-shot</name>
    <dbReference type="NCBI Taxonomy" id="4628"/>
    <lineage>
        <taxon>Eukaryota</taxon>
        <taxon>Viridiplantae</taxon>
        <taxon>Streptophyta</taxon>
        <taxon>Embryophyta</taxon>
        <taxon>Tracheophyta</taxon>
        <taxon>Spermatophyta</taxon>
        <taxon>Magnoliopsida</taxon>
        <taxon>Liliopsida</taxon>
        <taxon>Zingiberales</taxon>
        <taxon>Cannaceae</taxon>
        <taxon>Canna</taxon>
    </lineage>
</organism>
<feature type="region of interest" description="Disordered" evidence="1">
    <location>
        <begin position="201"/>
        <end position="222"/>
    </location>
</feature>